<feature type="chain" id="PRO_5022672159" evidence="2">
    <location>
        <begin position="31"/>
        <end position="325"/>
    </location>
</feature>
<comment type="caution">
    <text evidence="4">The sequence shown here is derived from an EMBL/GenBank/DDBJ whole genome shotgun (WGS) entry which is preliminary data.</text>
</comment>
<dbReference type="GO" id="GO:0016020">
    <property type="term" value="C:membrane"/>
    <property type="evidence" value="ECO:0007669"/>
    <property type="project" value="UniProtKB-UniRule"/>
</dbReference>
<proteinExistence type="predicted"/>
<keyword evidence="2" id="KW-0732">Signal</keyword>
<dbReference type="Proteomes" id="UP000321039">
    <property type="component" value="Unassembled WGS sequence"/>
</dbReference>
<accession>A0A5C9AAI5</accession>
<dbReference type="CDD" id="cd07185">
    <property type="entry name" value="OmpA_C-like"/>
    <property type="match status" value="1"/>
</dbReference>
<dbReference type="InterPro" id="IPR050330">
    <property type="entry name" value="Bact_OuterMem_StrucFunc"/>
</dbReference>
<dbReference type="PANTHER" id="PTHR30329">
    <property type="entry name" value="STATOR ELEMENT OF FLAGELLAR MOTOR COMPLEX"/>
    <property type="match status" value="1"/>
</dbReference>
<sequence>MMHFTFHRQARTGRILLAILALFGSQASWPAEYSHDIPLTWQEPEVRLRVLGGQGNSVNIGNPLRFGIETRVPAYCYLVRTATDGSRWYWGGTACSPGAGKLNGRVMIPSSGALKVEPPAGDEQLSVWLTPEPLPGLSTTPPEEGWKSLPPQEADELSQALQAFARQGALAGSTTTYTVKSMGDDLQFTTRAILRQVEAAQSSPRNGSTVTSFSVDAIRFEFGTAVPTDSGIAQMDAFGEAMLDPMLADMKVLIAGHTDDQGSADLNQDLSIQRSMAVKSYFCDNYGVDPQRVLLQGFGESRPTVPNDSEQNRARNRRVEITFMY</sequence>
<keyword evidence="1" id="KW-0472">Membrane</keyword>
<dbReference type="AlphaFoldDB" id="A0A5C9AAI5"/>
<feature type="domain" description="OmpA-like" evidence="3">
    <location>
        <begin position="207"/>
        <end position="325"/>
    </location>
</feature>
<dbReference type="InterPro" id="IPR036737">
    <property type="entry name" value="OmpA-like_sf"/>
</dbReference>
<dbReference type="SUPFAM" id="SSF103088">
    <property type="entry name" value="OmpA-like"/>
    <property type="match status" value="1"/>
</dbReference>
<feature type="signal peptide" evidence="2">
    <location>
        <begin position="1"/>
        <end position="30"/>
    </location>
</feature>
<evidence type="ECO:0000256" key="1">
    <source>
        <dbReference type="PROSITE-ProRule" id="PRU00473"/>
    </source>
</evidence>
<dbReference type="PROSITE" id="PS51123">
    <property type="entry name" value="OMPA_2"/>
    <property type="match status" value="1"/>
</dbReference>
<dbReference type="PANTHER" id="PTHR30329:SF21">
    <property type="entry name" value="LIPOPROTEIN YIAD-RELATED"/>
    <property type="match status" value="1"/>
</dbReference>
<evidence type="ECO:0000256" key="2">
    <source>
        <dbReference type="SAM" id="SignalP"/>
    </source>
</evidence>
<evidence type="ECO:0000259" key="3">
    <source>
        <dbReference type="PROSITE" id="PS51123"/>
    </source>
</evidence>
<dbReference type="EMBL" id="VRZA01000001">
    <property type="protein sequence ID" value="TXS96607.1"/>
    <property type="molecule type" value="Genomic_DNA"/>
</dbReference>
<evidence type="ECO:0000313" key="4">
    <source>
        <dbReference type="EMBL" id="TXS96607.1"/>
    </source>
</evidence>
<evidence type="ECO:0000313" key="5">
    <source>
        <dbReference type="Proteomes" id="UP000321039"/>
    </source>
</evidence>
<dbReference type="InterPro" id="IPR006665">
    <property type="entry name" value="OmpA-like"/>
</dbReference>
<keyword evidence="5" id="KW-1185">Reference proteome</keyword>
<protein>
    <submittedName>
        <fullName evidence="4">OmpA family protein</fullName>
    </submittedName>
</protein>
<organism evidence="4 5">
    <name type="scientific">Parahaliea maris</name>
    <dbReference type="NCBI Taxonomy" id="2716870"/>
    <lineage>
        <taxon>Bacteria</taxon>
        <taxon>Pseudomonadati</taxon>
        <taxon>Pseudomonadota</taxon>
        <taxon>Gammaproteobacteria</taxon>
        <taxon>Cellvibrionales</taxon>
        <taxon>Halieaceae</taxon>
        <taxon>Parahaliea</taxon>
    </lineage>
</organism>
<name>A0A5C9AAI5_9GAMM</name>
<reference evidence="4 5" key="1">
    <citation type="submission" date="2019-08" db="EMBL/GenBank/DDBJ databases">
        <title>Parahaliea maris sp. nov., isolated from the surface seawater.</title>
        <authorList>
            <person name="Liu Y."/>
        </authorList>
    </citation>
    <scope>NUCLEOTIDE SEQUENCE [LARGE SCALE GENOMIC DNA]</scope>
    <source>
        <strain evidence="4 5">HSLHS9</strain>
    </source>
</reference>
<gene>
    <name evidence="4" type="ORF">FV139_03775</name>
</gene>
<dbReference type="Gene3D" id="3.30.1330.60">
    <property type="entry name" value="OmpA-like domain"/>
    <property type="match status" value="1"/>
</dbReference>
<dbReference type="Pfam" id="PF00691">
    <property type="entry name" value="OmpA"/>
    <property type="match status" value="1"/>
</dbReference>